<dbReference type="EMBL" id="MU032354">
    <property type="protein sequence ID" value="KAF3760036.1"/>
    <property type="molecule type" value="Genomic_DNA"/>
</dbReference>
<dbReference type="AlphaFoldDB" id="A0A9P4XSC8"/>
<organism evidence="2 3">
    <name type="scientific">Cryphonectria parasitica (strain ATCC 38755 / EP155)</name>
    <dbReference type="NCBI Taxonomy" id="660469"/>
    <lineage>
        <taxon>Eukaryota</taxon>
        <taxon>Fungi</taxon>
        <taxon>Dikarya</taxon>
        <taxon>Ascomycota</taxon>
        <taxon>Pezizomycotina</taxon>
        <taxon>Sordariomycetes</taxon>
        <taxon>Sordariomycetidae</taxon>
        <taxon>Diaporthales</taxon>
        <taxon>Cryphonectriaceae</taxon>
        <taxon>Cryphonectria-Endothia species complex</taxon>
        <taxon>Cryphonectria</taxon>
    </lineage>
</organism>
<dbReference type="Pfam" id="PF07985">
    <property type="entry name" value="SRR1"/>
    <property type="match status" value="1"/>
</dbReference>
<reference evidence="2" key="1">
    <citation type="journal article" date="2020" name="Phytopathology">
        <title>Genome sequence of the chestnut blight fungus Cryphonectria parasitica EP155: A fundamental resource for an archetypical invasive plant pathogen.</title>
        <authorList>
            <person name="Crouch J.A."/>
            <person name="Dawe A."/>
            <person name="Aerts A."/>
            <person name="Barry K."/>
            <person name="Churchill A.C.L."/>
            <person name="Grimwood J."/>
            <person name="Hillman B."/>
            <person name="Milgroom M.G."/>
            <person name="Pangilinan J."/>
            <person name="Smith M."/>
            <person name="Salamov A."/>
            <person name="Schmutz J."/>
            <person name="Yadav J."/>
            <person name="Grigoriev I.V."/>
            <person name="Nuss D."/>
        </authorList>
    </citation>
    <scope>NUCLEOTIDE SEQUENCE</scope>
    <source>
        <strain evidence="2">EP155</strain>
    </source>
</reference>
<sequence>ENFRPNRRPQLSADEIRADYNDISSQWLSSGCHATLSNLVRDNASSHAGVRRAVCLGLGAFDPEDGSLLAQRRSHIQLAAFLTIVQILEEEGKGKIECIYQEPRFAQPDKDFIASLGGKVLDSPASYDLIDETTMVYGIHLYRDVWNAALDKSLPAMCVGTGWDVWEGCWTAQRCSDLYRIHEMETGTAFDKYPFPTDFDTSFSNTCIYWK</sequence>
<comment type="caution">
    <text evidence="2">The sequence shown here is derived from an EMBL/GenBank/DDBJ whole genome shotgun (WGS) entry which is preliminary data.</text>
</comment>
<proteinExistence type="predicted"/>
<dbReference type="GeneID" id="63832760"/>
<dbReference type="OrthoDB" id="5318346at2759"/>
<evidence type="ECO:0000313" key="2">
    <source>
        <dbReference type="EMBL" id="KAF3760036.1"/>
    </source>
</evidence>
<protein>
    <recommendedName>
        <fullName evidence="1">SRR1-like domain-containing protein</fullName>
    </recommendedName>
</protein>
<feature type="non-terminal residue" evidence="2">
    <location>
        <position position="211"/>
    </location>
</feature>
<gene>
    <name evidence="2" type="ORF">M406DRAFT_222847</name>
</gene>
<feature type="domain" description="SRR1-like" evidence="1">
    <location>
        <begin position="41"/>
        <end position="210"/>
    </location>
</feature>
<keyword evidence="3" id="KW-1185">Reference proteome</keyword>
<dbReference type="RefSeq" id="XP_040771015.1">
    <property type="nucleotide sequence ID" value="XM_040915631.1"/>
</dbReference>
<dbReference type="Proteomes" id="UP000803844">
    <property type="component" value="Unassembled WGS sequence"/>
</dbReference>
<name>A0A9P4XSC8_CRYP1</name>
<accession>A0A9P4XSC8</accession>
<dbReference type="PANTHER" id="PTHR42080:SF1">
    <property type="entry name" value="SRR1-LIKE DOMAIN-CONTAINING PROTEIN"/>
    <property type="match status" value="1"/>
</dbReference>
<evidence type="ECO:0000259" key="1">
    <source>
        <dbReference type="Pfam" id="PF07985"/>
    </source>
</evidence>
<feature type="non-terminal residue" evidence="2">
    <location>
        <position position="1"/>
    </location>
</feature>
<evidence type="ECO:0000313" key="3">
    <source>
        <dbReference type="Proteomes" id="UP000803844"/>
    </source>
</evidence>
<dbReference type="PANTHER" id="PTHR42080">
    <property type="entry name" value="SRR1 DOMAIN-CONTAINING PROTEIN"/>
    <property type="match status" value="1"/>
</dbReference>
<dbReference type="InterPro" id="IPR012942">
    <property type="entry name" value="SRR1-like"/>
</dbReference>